<sequence>MDSAYNQLGDILPETFTRELIGQRRGLRKKCCLGRARLISNSSSCLYHFRNRSLKLRHREKTTFSLSDEGPNSPSLSQLHGAVTRGRECDWRRVECYLQGHTCAKQRLETNEVRADEYVPRS</sequence>
<reference evidence="2" key="3">
    <citation type="journal article" date="2010" name="Genome Res.">
        <title>Population genomic sequencing of Coccidioides fungi reveals recent hybridization and transposon control.</title>
        <authorList>
            <person name="Neafsey D.E."/>
            <person name="Barker B.M."/>
            <person name="Sharpton T.J."/>
            <person name="Stajich J.E."/>
            <person name="Park D.J."/>
            <person name="Whiston E."/>
            <person name="Hung C.-Y."/>
            <person name="McMahan C."/>
            <person name="White J."/>
            <person name="Sykes S."/>
            <person name="Heiman D."/>
            <person name="Young S."/>
            <person name="Zeng Q."/>
            <person name="Abouelleil A."/>
            <person name="Aftuck L."/>
            <person name="Bessette D."/>
            <person name="Brown A."/>
            <person name="FitzGerald M."/>
            <person name="Lui A."/>
            <person name="Macdonald J.P."/>
            <person name="Priest M."/>
            <person name="Orbach M.J."/>
            <person name="Galgiani J.N."/>
            <person name="Kirkland T.N."/>
            <person name="Cole G.T."/>
            <person name="Birren B.W."/>
            <person name="Henn M.R."/>
            <person name="Taylor J.W."/>
            <person name="Rounsley S.D."/>
        </authorList>
    </citation>
    <scope>NUCLEOTIDE SEQUENCE [LARGE SCALE GENOMIC DNA]</scope>
    <source>
        <strain evidence="2">RMSCC 3488</strain>
    </source>
</reference>
<evidence type="ECO:0000313" key="2">
    <source>
        <dbReference type="Proteomes" id="UP000054567"/>
    </source>
</evidence>
<dbReference type="AlphaFoldDB" id="A0A0J6FKX1"/>
<reference evidence="1 2" key="1">
    <citation type="submission" date="2007-06" db="EMBL/GenBank/DDBJ databases">
        <title>The Genome Sequence of Coccidioides posadasii RMSCC_3488.</title>
        <authorList>
            <consortium name="Coccidioides Genome Resources Consortium"/>
            <consortium name="The Broad Institute Genome Sequencing Platform"/>
            <person name="Henn M.R."/>
            <person name="Sykes S."/>
            <person name="Young S."/>
            <person name="Jaffe D."/>
            <person name="Berlin A."/>
            <person name="Alvarez P."/>
            <person name="Butler J."/>
            <person name="Gnerre S."/>
            <person name="Grabherr M."/>
            <person name="Mauceli E."/>
            <person name="Brockman W."/>
            <person name="Kodira C."/>
            <person name="Alvarado L."/>
            <person name="Zeng Q."/>
            <person name="Crawford M."/>
            <person name="Antoine C."/>
            <person name="Devon K."/>
            <person name="Galgiani J."/>
            <person name="Orsborn K."/>
            <person name="Lewis M.L."/>
            <person name="Nusbaum C."/>
            <person name="Galagan J."/>
            <person name="Birren B."/>
        </authorList>
    </citation>
    <scope>NUCLEOTIDE SEQUENCE [LARGE SCALE GENOMIC DNA]</scope>
    <source>
        <strain evidence="1 2">RMSCC 3488</strain>
    </source>
</reference>
<name>A0A0J6FKX1_COCPO</name>
<dbReference type="VEuPathDB" id="FungiDB:CPAG_05809"/>
<dbReference type="EMBL" id="DS268111">
    <property type="protein sequence ID" value="KMM69494.1"/>
    <property type="molecule type" value="Genomic_DNA"/>
</dbReference>
<gene>
    <name evidence="1" type="ORF">CPAG_05809</name>
</gene>
<protein>
    <submittedName>
        <fullName evidence="1">Uncharacterized protein</fullName>
    </submittedName>
</protein>
<dbReference type="Proteomes" id="UP000054567">
    <property type="component" value="Unassembled WGS sequence"/>
</dbReference>
<organism evidence="1 2">
    <name type="scientific">Coccidioides posadasii RMSCC 3488</name>
    <dbReference type="NCBI Taxonomy" id="454284"/>
    <lineage>
        <taxon>Eukaryota</taxon>
        <taxon>Fungi</taxon>
        <taxon>Dikarya</taxon>
        <taxon>Ascomycota</taxon>
        <taxon>Pezizomycotina</taxon>
        <taxon>Eurotiomycetes</taxon>
        <taxon>Eurotiomycetidae</taxon>
        <taxon>Onygenales</taxon>
        <taxon>Onygenaceae</taxon>
        <taxon>Coccidioides</taxon>
    </lineage>
</organism>
<accession>A0A0J6FKX1</accession>
<proteinExistence type="predicted"/>
<reference evidence="2" key="2">
    <citation type="journal article" date="2009" name="Genome Res.">
        <title>Comparative genomic analyses of the human fungal pathogens Coccidioides and their relatives.</title>
        <authorList>
            <person name="Sharpton T.J."/>
            <person name="Stajich J.E."/>
            <person name="Rounsley S.D."/>
            <person name="Gardner M.J."/>
            <person name="Wortman J.R."/>
            <person name="Jordar V.S."/>
            <person name="Maiti R."/>
            <person name="Kodira C.D."/>
            <person name="Neafsey D.E."/>
            <person name="Zeng Q."/>
            <person name="Hung C.-Y."/>
            <person name="McMahan C."/>
            <person name="Muszewska A."/>
            <person name="Grynberg M."/>
            <person name="Mandel M.A."/>
            <person name="Kellner E.M."/>
            <person name="Barker B.M."/>
            <person name="Galgiani J.N."/>
            <person name="Orbach M.J."/>
            <person name="Kirkland T.N."/>
            <person name="Cole G.T."/>
            <person name="Henn M.R."/>
            <person name="Birren B.W."/>
            <person name="Taylor J.W."/>
        </authorList>
    </citation>
    <scope>NUCLEOTIDE SEQUENCE [LARGE SCALE GENOMIC DNA]</scope>
    <source>
        <strain evidence="2">RMSCC 3488</strain>
    </source>
</reference>
<evidence type="ECO:0000313" key="1">
    <source>
        <dbReference type="EMBL" id="KMM69494.1"/>
    </source>
</evidence>